<dbReference type="Gene3D" id="1.10.8.10">
    <property type="entry name" value="DNA helicase RuvA subunit, C-terminal domain"/>
    <property type="match status" value="1"/>
</dbReference>
<dbReference type="STRING" id="6945.B7P9R3"/>
<comment type="similarity">
    <text evidence="2">Belongs to the NXF family.</text>
</comment>
<dbReference type="OrthoDB" id="25872at2759"/>
<dbReference type="SUPFAM" id="SSF46934">
    <property type="entry name" value="UBA-like"/>
    <property type="match status" value="1"/>
</dbReference>
<dbReference type="FunFam" id="1.10.8.10:FF:000018">
    <property type="entry name" value="Nuclear RNA export factor 1"/>
    <property type="match status" value="1"/>
</dbReference>
<keyword evidence="3" id="KW-0813">Transport</keyword>
<evidence type="ECO:0000313" key="11">
    <source>
        <dbReference type="EnsemblMetazoa" id="ISCW002309-PA"/>
    </source>
</evidence>
<evidence type="ECO:0007829" key="13">
    <source>
        <dbReference type="PeptideAtlas" id="B7P9R3"/>
    </source>
</evidence>
<dbReference type="GO" id="GO:0051028">
    <property type="term" value="P:mRNA transport"/>
    <property type="evidence" value="ECO:0007669"/>
    <property type="project" value="UniProtKB-KW"/>
</dbReference>
<dbReference type="InParanoid" id="B7P9R3"/>
<evidence type="ECO:0000256" key="3">
    <source>
        <dbReference type="ARBA" id="ARBA00022448"/>
    </source>
</evidence>
<dbReference type="PROSITE" id="PS51281">
    <property type="entry name" value="TAP_C"/>
    <property type="match status" value="1"/>
</dbReference>
<keyword evidence="5" id="KW-0677">Repeat</keyword>
<dbReference type="GO" id="GO:0005634">
    <property type="term" value="C:nucleus"/>
    <property type="evidence" value="ECO:0007669"/>
    <property type="project" value="UniProtKB-SubCell"/>
</dbReference>
<evidence type="ECO:0000256" key="2">
    <source>
        <dbReference type="ARBA" id="ARBA00009285"/>
    </source>
</evidence>
<dbReference type="EMBL" id="ABJB010914616">
    <property type="status" value="NOT_ANNOTATED_CDS"/>
    <property type="molecule type" value="Genomic_DNA"/>
</dbReference>
<dbReference type="Pfam" id="PF03943">
    <property type="entry name" value="TAP_C"/>
    <property type="match status" value="1"/>
</dbReference>
<dbReference type="CDD" id="cd14342">
    <property type="entry name" value="UBA_TAP-C"/>
    <property type="match status" value="1"/>
</dbReference>
<evidence type="ECO:0000256" key="5">
    <source>
        <dbReference type="ARBA" id="ARBA00022737"/>
    </source>
</evidence>
<evidence type="ECO:0000313" key="10">
    <source>
        <dbReference type="EMBL" id="EEC03335.1"/>
    </source>
</evidence>
<dbReference type="InterPro" id="IPR009060">
    <property type="entry name" value="UBA-like_sf"/>
</dbReference>
<dbReference type="InterPro" id="IPR005637">
    <property type="entry name" value="TAP_C_dom"/>
</dbReference>
<keyword evidence="13" id="KW-1267">Proteomics identification</keyword>
<reference evidence="11" key="2">
    <citation type="submission" date="2020-05" db="UniProtKB">
        <authorList>
            <consortium name="EnsemblMetazoa"/>
        </authorList>
    </citation>
    <scope>IDENTIFICATION</scope>
    <source>
        <strain evidence="11">wikel</strain>
    </source>
</reference>
<evidence type="ECO:0000256" key="1">
    <source>
        <dbReference type="ARBA" id="ARBA00004123"/>
    </source>
</evidence>
<evidence type="ECO:0000313" key="12">
    <source>
        <dbReference type="Proteomes" id="UP000001555"/>
    </source>
</evidence>
<dbReference type="PANTHER" id="PTHR10662">
    <property type="entry name" value="NUCLEAR RNA EXPORT FACTOR"/>
    <property type="match status" value="1"/>
</dbReference>
<sequence length="126" mass="14001">MFHRFCVVAVHKDVVLPPLKSFTRTFVVVPQGAGFSIVNETLCITGGTEEQAKAFPMRDSAPPTSAVPSPMGEQERLVLELCAQTRMNRQFSERCLEQNSWDLQKAFAVFTELNVRGGIPPEAFQS</sequence>
<name>B7P9R3_IXOSC</name>
<dbReference type="EnsemblMetazoa" id="ISCW002309-RA">
    <property type="protein sequence ID" value="ISCW002309-PA"/>
    <property type="gene ID" value="ISCW002309"/>
</dbReference>
<evidence type="ECO:0000256" key="8">
    <source>
        <dbReference type="SAM" id="MobiDB-lite"/>
    </source>
</evidence>
<dbReference type="SUPFAM" id="SSF54427">
    <property type="entry name" value="NTF2-like"/>
    <property type="match status" value="1"/>
</dbReference>
<dbReference type="VEuPathDB" id="VectorBase:ISCP_032050"/>
<reference evidence="10 12" key="1">
    <citation type="submission" date="2008-03" db="EMBL/GenBank/DDBJ databases">
        <title>Annotation of Ixodes scapularis.</title>
        <authorList>
            <consortium name="Ixodes scapularis Genome Project Consortium"/>
            <person name="Caler E."/>
            <person name="Hannick L.I."/>
            <person name="Bidwell S."/>
            <person name="Joardar V."/>
            <person name="Thiagarajan M."/>
            <person name="Amedeo P."/>
            <person name="Galinsky K.J."/>
            <person name="Schobel S."/>
            <person name="Inman J."/>
            <person name="Hostetler J."/>
            <person name="Miller J."/>
            <person name="Hammond M."/>
            <person name="Megy K."/>
            <person name="Lawson D."/>
            <person name="Kodira C."/>
            <person name="Sutton G."/>
            <person name="Meyer J."/>
            <person name="Hill C.A."/>
            <person name="Birren B."/>
            <person name="Nene V."/>
            <person name="Collins F."/>
            <person name="Alarcon-Chaidez F."/>
            <person name="Wikel S."/>
            <person name="Strausberg R."/>
        </authorList>
    </citation>
    <scope>NUCLEOTIDE SEQUENCE [LARGE SCALE GENOMIC DNA]</scope>
    <source>
        <strain evidence="12">Wikel</strain>
        <strain evidence="10">Wikel colony</strain>
    </source>
</reference>
<dbReference type="InterPro" id="IPR030217">
    <property type="entry name" value="NXF_fam"/>
</dbReference>
<dbReference type="InterPro" id="IPR032710">
    <property type="entry name" value="NTF2-like_dom_sf"/>
</dbReference>
<keyword evidence="4" id="KW-0433">Leucine-rich repeat</keyword>
<evidence type="ECO:0000256" key="6">
    <source>
        <dbReference type="ARBA" id="ARBA00022816"/>
    </source>
</evidence>
<dbReference type="SMART" id="SM00804">
    <property type="entry name" value="TAP_C"/>
    <property type="match status" value="1"/>
</dbReference>
<feature type="region of interest" description="Disordered" evidence="8">
    <location>
        <begin position="53"/>
        <end position="72"/>
    </location>
</feature>
<dbReference type="Gene3D" id="3.10.450.50">
    <property type="match status" value="1"/>
</dbReference>
<comment type="subcellular location">
    <subcellularLocation>
        <location evidence="1">Nucleus</location>
    </subcellularLocation>
</comment>
<accession>B7P9R3</accession>
<dbReference type="HOGENOM" id="CLU_117346_0_0_1"/>
<keyword evidence="7" id="KW-0539">Nucleus</keyword>
<protein>
    <recommendedName>
        <fullName evidence="9">TAP-C domain-containing protein</fullName>
    </recommendedName>
</protein>
<evidence type="ECO:0000256" key="7">
    <source>
        <dbReference type="ARBA" id="ARBA00023242"/>
    </source>
</evidence>
<dbReference type="AlphaFoldDB" id="B7P9R3"/>
<proteinExistence type="evidence at protein level"/>
<gene>
    <name evidence="10" type="ORF">IscW_ISCW002309</name>
</gene>
<dbReference type="EMBL" id="DS666390">
    <property type="protein sequence ID" value="EEC03335.1"/>
    <property type="molecule type" value="Genomic_DNA"/>
</dbReference>
<dbReference type="Proteomes" id="UP000001555">
    <property type="component" value="Unassembled WGS sequence"/>
</dbReference>
<evidence type="ECO:0000259" key="9">
    <source>
        <dbReference type="PROSITE" id="PS51281"/>
    </source>
</evidence>
<dbReference type="EMBL" id="ABJB010811602">
    <property type="status" value="NOT_ANNOTATED_CDS"/>
    <property type="molecule type" value="Genomic_DNA"/>
</dbReference>
<keyword evidence="12" id="KW-1185">Reference proteome</keyword>
<feature type="domain" description="TAP-C" evidence="9">
    <location>
        <begin position="72"/>
        <end position="126"/>
    </location>
</feature>
<keyword evidence="6" id="KW-0509">mRNA transport</keyword>
<organism>
    <name type="scientific">Ixodes scapularis</name>
    <name type="common">Black-legged tick</name>
    <name type="synonym">Deer tick</name>
    <dbReference type="NCBI Taxonomy" id="6945"/>
    <lineage>
        <taxon>Eukaryota</taxon>
        <taxon>Metazoa</taxon>
        <taxon>Ecdysozoa</taxon>
        <taxon>Arthropoda</taxon>
        <taxon>Chelicerata</taxon>
        <taxon>Arachnida</taxon>
        <taxon>Acari</taxon>
        <taxon>Parasitiformes</taxon>
        <taxon>Ixodida</taxon>
        <taxon>Ixodoidea</taxon>
        <taxon>Ixodidae</taxon>
        <taxon>Ixodinae</taxon>
        <taxon>Ixodes</taxon>
    </lineage>
</organism>
<dbReference type="PaxDb" id="6945-B7P9R3"/>
<dbReference type="VEuPathDB" id="VectorBase:ISCW002309"/>
<dbReference type="PANTHER" id="PTHR10662:SF22">
    <property type="entry name" value="NUCLEAR RNA EXPORT FACTOR 1"/>
    <property type="match status" value="1"/>
</dbReference>
<evidence type="ECO:0000256" key="4">
    <source>
        <dbReference type="ARBA" id="ARBA00022614"/>
    </source>
</evidence>
<dbReference type="VEuPathDB" id="VectorBase:ISCI002309"/>